<evidence type="ECO:0000313" key="1">
    <source>
        <dbReference type="EMBL" id="KAJ9103076.1"/>
    </source>
</evidence>
<reference evidence="1" key="1">
    <citation type="submission" date="2023-04" db="EMBL/GenBank/DDBJ databases">
        <title>Draft Genome sequencing of Naganishia species isolated from polar environments using Oxford Nanopore Technology.</title>
        <authorList>
            <person name="Leo P."/>
            <person name="Venkateswaran K."/>
        </authorList>
    </citation>
    <scope>NUCLEOTIDE SEQUENCE</scope>
    <source>
        <strain evidence="1">MNA-CCFEE 5423</strain>
    </source>
</reference>
<dbReference type="Proteomes" id="UP001227268">
    <property type="component" value="Unassembled WGS sequence"/>
</dbReference>
<sequence>MSGATSNQFDDAEEETSMAQQLRTGRDATATYLDDEIIADPSIEAEENIAAVQVRQRLEQMGLAGNPTSRDPDAETEVGVDGLYVPTGQRGIEDDGEAIHESWSDYSDEGDYGYDEDGNPLDEGNIDDEDWEVAEGDFTKQYNRMRRHLQIVRALPTQNNGYAAGIKGEADPEADMPLPARNVRTSAPRPAPQRTVAPSAATKASAVSEKPNAKGKGREVEESDEKVDADVRKKISLAPRANVASYPHIATSDAPTPTATGNSLLATRLGVSSAPKHSSNSANQKDKADRATVEQVLDSRTRAVLVSLVRKGLVSAVQGCVSTGKEANVYFGPGPATPPVPASASMVYPSPYPTNLALKIYKTSILSFKTRSQYIAGSHRFRNAYTKVTNPRKMVRVWAEKELRNLRRLDDGGVRCPKVVECRENVLVMEFLGGEGDEIAKTSPRLKDADIPAAQLPELYAELVIAMRFMYQRCQLVHADFSEYNILYHLGHAYIIDVSQSVEHDHQSAFDFLRSDIKNLDDFFKKRSGGEVRTLGIRGTFDFIVNEKVTPYGGPSDGKHPADQTEDELKDIVRSWLDSGVGSDNDAPTTAATGTDSGSSAATPSRTTLAQDDAVFMSSYIPRTLGEVYDPERDIDLLTKGQGDDLIYAGLTGLDTHSSGGKVKGKQPEAIDPATGKPKEAGGSDVVPEKARRQSIKSVRFEDEENEDFEEDSEDSDDEEGSEKRSRGFRHENRDVKKDRKKAIKEENREKRKNKMPKAEKQRKIKTSKSGK</sequence>
<dbReference type="EMBL" id="JASBWT010000007">
    <property type="protein sequence ID" value="KAJ9103076.1"/>
    <property type="molecule type" value="Genomic_DNA"/>
</dbReference>
<accession>A0ACC2VWT1</accession>
<keyword evidence="2" id="KW-1185">Reference proteome</keyword>
<proteinExistence type="predicted"/>
<protein>
    <submittedName>
        <fullName evidence="1">Uncharacterized protein</fullName>
    </submittedName>
</protein>
<organism evidence="1 2">
    <name type="scientific">Naganishia friedmannii</name>
    <dbReference type="NCBI Taxonomy" id="89922"/>
    <lineage>
        <taxon>Eukaryota</taxon>
        <taxon>Fungi</taxon>
        <taxon>Dikarya</taxon>
        <taxon>Basidiomycota</taxon>
        <taxon>Agaricomycotina</taxon>
        <taxon>Tremellomycetes</taxon>
        <taxon>Filobasidiales</taxon>
        <taxon>Filobasidiaceae</taxon>
        <taxon>Naganishia</taxon>
    </lineage>
</organism>
<gene>
    <name evidence="1" type="ORF">QFC21_002498</name>
</gene>
<evidence type="ECO:0000313" key="2">
    <source>
        <dbReference type="Proteomes" id="UP001227268"/>
    </source>
</evidence>
<name>A0ACC2VWT1_9TREE</name>
<comment type="caution">
    <text evidence="1">The sequence shown here is derived from an EMBL/GenBank/DDBJ whole genome shotgun (WGS) entry which is preliminary data.</text>
</comment>